<dbReference type="InterPro" id="IPR001387">
    <property type="entry name" value="Cro/C1-type_HTH"/>
</dbReference>
<evidence type="ECO:0000259" key="1">
    <source>
        <dbReference type="PROSITE" id="PS50943"/>
    </source>
</evidence>
<dbReference type="InParanoid" id="A0A543B061"/>
<dbReference type="Gene3D" id="1.10.260.40">
    <property type="entry name" value="lambda repressor-like DNA-binding domains"/>
    <property type="match status" value="1"/>
</dbReference>
<dbReference type="SMART" id="SM00530">
    <property type="entry name" value="HTH_XRE"/>
    <property type="match status" value="1"/>
</dbReference>
<dbReference type="PROSITE" id="PS50943">
    <property type="entry name" value="HTH_CROC1"/>
    <property type="match status" value="1"/>
</dbReference>
<dbReference type="PANTHER" id="PTHR35010:SF2">
    <property type="entry name" value="BLL4672 PROTEIN"/>
    <property type="match status" value="1"/>
</dbReference>
<dbReference type="SUPFAM" id="SSF47413">
    <property type="entry name" value="lambda repressor-like DNA-binding domains"/>
    <property type="match status" value="1"/>
</dbReference>
<accession>A0A543B061</accession>
<dbReference type="InterPro" id="IPR010982">
    <property type="entry name" value="Lambda_DNA-bd_dom_sf"/>
</dbReference>
<dbReference type="Pfam" id="PF17765">
    <property type="entry name" value="MLTR_LBD"/>
    <property type="match status" value="1"/>
</dbReference>
<dbReference type="RefSeq" id="WP_142042312.1">
    <property type="nucleotide sequence ID" value="NZ_JBHTGS010000004.1"/>
</dbReference>
<dbReference type="Gene3D" id="3.30.450.180">
    <property type="match status" value="1"/>
</dbReference>
<dbReference type="OrthoDB" id="3542608at2"/>
<evidence type="ECO:0000313" key="2">
    <source>
        <dbReference type="EMBL" id="TQL78214.1"/>
    </source>
</evidence>
<dbReference type="Proteomes" id="UP000317043">
    <property type="component" value="Unassembled WGS sequence"/>
</dbReference>
<dbReference type="PANTHER" id="PTHR35010">
    <property type="entry name" value="BLL4672 PROTEIN-RELATED"/>
    <property type="match status" value="1"/>
</dbReference>
<keyword evidence="3" id="KW-1185">Reference proteome</keyword>
<feature type="domain" description="HTH cro/C1-type" evidence="1">
    <location>
        <begin position="35"/>
        <end position="82"/>
    </location>
</feature>
<organism evidence="2 3">
    <name type="scientific">Stackebrandtia endophytica</name>
    <dbReference type="NCBI Taxonomy" id="1496996"/>
    <lineage>
        <taxon>Bacteria</taxon>
        <taxon>Bacillati</taxon>
        <taxon>Actinomycetota</taxon>
        <taxon>Actinomycetes</taxon>
        <taxon>Glycomycetales</taxon>
        <taxon>Glycomycetaceae</taxon>
        <taxon>Stackebrandtia</taxon>
    </lineage>
</organism>
<name>A0A543B061_9ACTN</name>
<sequence length="280" mass="30569">MGHTNQLGEYLRARRAQVIPEQIGLPPGRNRRVPGLRREEVAASAGLSVDYYTRLEQGRERHPSPSVLSALARTLRLEPDAQRYLYAMAIPSPRPARRDVSRNLLDLLAEWTSHPALLVDGCHNVVTGNQLGLALFAGHTHSDNMARLMFLDPAAPVLFREWDRVSASCVAAIRAAATDDPFNAELTALVGELSVRSGHFSRLWAKADVREKTSVSLLLAHPAVGDLDLIVEMLQPGSAPGLRLKIYRAAPGSESAEKLAVLGSLSADEAIERQRSPERG</sequence>
<proteinExistence type="predicted"/>
<dbReference type="InterPro" id="IPR041413">
    <property type="entry name" value="MLTR_LBD"/>
</dbReference>
<dbReference type="CDD" id="cd00093">
    <property type="entry name" value="HTH_XRE"/>
    <property type="match status" value="1"/>
</dbReference>
<dbReference type="GO" id="GO:0003677">
    <property type="term" value="F:DNA binding"/>
    <property type="evidence" value="ECO:0007669"/>
    <property type="project" value="InterPro"/>
</dbReference>
<protein>
    <submittedName>
        <fullName evidence="2">Helix-turn-helix protein</fullName>
    </submittedName>
</protein>
<reference evidence="2 3" key="1">
    <citation type="submission" date="2019-06" db="EMBL/GenBank/DDBJ databases">
        <title>Sequencing the genomes of 1000 actinobacteria strains.</title>
        <authorList>
            <person name="Klenk H.-P."/>
        </authorList>
    </citation>
    <scope>NUCLEOTIDE SEQUENCE [LARGE SCALE GENOMIC DNA]</scope>
    <source>
        <strain evidence="2 3">DSM 45928</strain>
    </source>
</reference>
<dbReference type="Pfam" id="PF13560">
    <property type="entry name" value="HTH_31"/>
    <property type="match status" value="1"/>
</dbReference>
<gene>
    <name evidence="2" type="ORF">FB566_3796</name>
</gene>
<dbReference type="AlphaFoldDB" id="A0A543B061"/>
<evidence type="ECO:0000313" key="3">
    <source>
        <dbReference type="Proteomes" id="UP000317043"/>
    </source>
</evidence>
<comment type="caution">
    <text evidence="2">The sequence shown here is derived from an EMBL/GenBank/DDBJ whole genome shotgun (WGS) entry which is preliminary data.</text>
</comment>
<dbReference type="EMBL" id="VFOW01000001">
    <property type="protein sequence ID" value="TQL78214.1"/>
    <property type="molecule type" value="Genomic_DNA"/>
</dbReference>